<dbReference type="SUPFAM" id="SSF56112">
    <property type="entry name" value="Protein kinase-like (PK-like)"/>
    <property type="match status" value="1"/>
</dbReference>
<dbReference type="Pfam" id="PF00069">
    <property type="entry name" value="Pkinase"/>
    <property type="match status" value="1"/>
</dbReference>
<keyword evidence="4" id="KW-0547">Nucleotide-binding</keyword>
<name>A0A543NN55_9ACTN</name>
<dbReference type="InterPro" id="IPR011009">
    <property type="entry name" value="Kinase-like_dom_sf"/>
</dbReference>
<dbReference type="Pfam" id="PF16919">
    <property type="entry name" value="PknG_rubred"/>
    <property type="match status" value="1"/>
</dbReference>
<dbReference type="RefSeq" id="WP_141924646.1">
    <property type="nucleotide sequence ID" value="NZ_VFQC01000001.1"/>
</dbReference>
<dbReference type="AlphaFoldDB" id="A0A543NN55"/>
<evidence type="ECO:0000259" key="10">
    <source>
        <dbReference type="PROSITE" id="PS50011"/>
    </source>
</evidence>
<comment type="caution">
    <text evidence="11">The sequence shown here is derived from an EMBL/GenBank/DDBJ whole genome shotgun (WGS) entry which is preliminary data.</text>
</comment>
<dbReference type="CDD" id="cd14014">
    <property type="entry name" value="STKc_PknB_like"/>
    <property type="match status" value="1"/>
</dbReference>
<dbReference type="EC" id="2.7.11.1" evidence="1"/>
<evidence type="ECO:0000256" key="9">
    <source>
        <dbReference type="SAM" id="MobiDB-lite"/>
    </source>
</evidence>
<keyword evidence="5 11" id="KW-0418">Kinase</keyword>
<protein>
    <recommendedName>
        <fullName evidence="1">non-specific serine/threonine protein kinase</fullName>
        <ecNumber evidence="1">2.7.11.1</ecNumber>
    </recommendedName>
</protein>
<dbReference type="InterPro" id="IPR031634">
    <property type="entry name" value="PknG_rubred"/>
</dbReference>
<dbReference type="InterPro" id="IPR000719">
    <property type="entry name" value="Prot_kinase_dom"/>
</dbReference>
<keyword evidence="3" id="KW-0808">Transferase</keyword>
<evidence type="ECO:0000256" key="6">
    <source>
        <dbReference type="ARBA" id="ARBA00022840"/>
    </source>
</evidence>
<evidence type="ECO:0000313" key="12">
    <source>
        <dbReference type="Proteomes" id="UP000317422"/>
    </source>
</evidence>
<dbReference type="PROSITE" id="PS50011">
    <property type="entry name" value="PROTEIN_KINASE_DOM"/>
    <property type="match status" value="1"/>
</dbReference>
<evidence type="ECO:0000313" key="11">
    <source>
        <dbReference type="EMBL" id="TQN33256.1"/>
    </source>
</evidence>
<dbReference type="InterPro" id="IPR031636">
    <property type="entry name" value="PknG_TPR"/>
</dbReference>
<dbReference type="GO" id="GO:0005524">
    <property type="term" value="F:ATP binding"/>
    <property type="evidence" value="ECO:0007669"/>
    <property type="project" value="UniProtKB-KW"/>
</dbReference>
<dbReference type="SUPFAM" id="SSF48452">
    <property type="entry name" value="TPR-like"/>
    <property type="match status" value="1"/>
</dbReference>
<dbReference type="EMBL" id="VFQC01000001">
    <property type="protein sequence ID" value="TQN33256.1"/>
    <property type="molecule type" value="Genomic_DNA"/>
</dbReference>
<dbReference type="Pfam" id="PF16918">
    <property type="entry name" value="PknG_TPR"/>
    <property type="match status" value="1"/>
</dbReference>
<keyword evidence="12" id="KW-1185">Reference proteome</keyword>
<dbReference type="OrthoDB" id="137117at2"/>
<reference evidence="11 12" key="1">
    <citation type="submission" date="2019-06" db="EMBL/GenBank/DDBJ databases">
        <title>Sequencing the genomes of 1000 actinobacteria strains.</title>
        <authorList>
            <person name="Klenk H.-P."/>
        </authorList>
    </citation>
    <scope>NUCLEOTIDE SEQUENCE [LARGE SCALE GENOMIC DNA]</scope>
    <source>
        <strain evidence="11 12">DSM 45015</strain>
    </source>
</reference>
<organism evidence="11 12">
    <name type="scientific">Haloactinospora alba</name>
    <dbReference type="NCBI Taxonomy" id="405555"/>
    <lineage>
        <taxon>Bacteria</taxon>
        <taxon>Bacillati</taxon>
        <taxon>Actinomycetota</taxon>
        <taxon>Actinomycetes</taxon>
        <taxon>Streptosporangiales</taxon>
        <taxon>Nocardiopsidaceae</taxon>
        <taxon>Haloactinospora</taxon>
    </lineage>
</organism>
<feature type="region of interest" description="Disordered" evidence="9">
    <location>
        <begin position="32"/>
        <end position="51"/>
    </location>
</feature>
<dbReference type="Gene3D" id="1.25.40.10">
    <property type="entry name" value="Tetratricopeptide repeat domain"/>
    <property type="match status" value="1"/>
</dbReference>
<dbReference type="FunFam" id="3.30.200.20:FF:000205">
    <property type="entry name" value="Serine/threonine protein kinase"/>
    <property type="match status" value="1"/>
</dbReference>
<comment type="catalytic activity">
    <reaction evidence="8">
        <text>L-seryl-[protein] + ATP = O-phospho-L-seryl-[protein] + ADP + H(+)</text>
        <dbReference type="Rhea" id="RHEA:17989"/>
        <dbReference type="Rhea" id="RHEA-COMP:9863"/>
        <dbReference type="Rhea" id="RHEA-COMP:11604"/>
        <dbReference type="ChEBI" id="CHEBI:15378"/>
        <dbReference type="ChEBI" id="CHEBI:29999"/>
        <dbReference type="ChEBI" id="CHEBI:30616"/>
        <dbReference type="ChEBI" id="CHEBI:83421"/>
        <dbReference type="ChEBI" id="CHEBI:456216"/>
        <dbReference type="EC" id="2.7.11.1"/>
    </reaction>
</comment>
<evidence type="ECO:0000256" key="4">
    <source>
        <dbReference type="ARBA" id="ARBA00022741"/>
    </source>
</evidence>
<dbReference type="FunFam" id="1.10.510.10:FF:000306">
    <property type="entry name" value="Serine/threonine protein kinase"/>
    <property type="match status" value="1"/>
</dbReference>
<dbReference type="Proteomes" id="UP000317422">
    <property type="component" value="Unassembled WGS sequence"/>
</dbReference>
<keyword evidence="2" id="KW-0723">Serine/threonine-protein kinase</keyword>
<dbReference type="InterPro" id="IPR011990">
    <property type="entry name" value="TPR-like_helical_dom_sf"/>
</dbReference>
<dbReference type="Gene3D" id="1.10.510.10">
    <property type="entry name" value="Transferase(Phosphotransferase) domain 1"/>
    <property type="match status" value="1"/>
</dbReference>
<dbReference type="PANTHER" id="PTHR24363:SF0">
    <property type="entry name" value="SERINE_THREONINE KINASE LIKE DOMAIN CONTAINING 1"/>
    <property type="match status" value="1"/>
</dbReference>
<evidence type="ECO:0000256" key="8">
    <source>
        <dbReference type="ARBA" id="ARBA00048679"/>
    </source>
</evidence>
<comment type="catalytic activity">
    <reaction evidence="7">
        <text>L-threonyl-[protein] + ATP = O-phospho-L-threonyl-[protein] + ADP + H(+)</text>
        <dbReference type="Rhea" id="RHEA:46608"/>
        <dbReference type="Rhea" id="RHEA-COMP:11060"/>
        <dbReference type="Rhea" id="RHEA-COMP:11605"/>
        <dbReference type="ChEBI" id="CHEBI:15378"/>
        <dbReference type="ChEBI" id="CHEBI:30013"/>
        <dbReference type="ChEBI" id="CHEBI:30616"/>
        <dbReference type="ChEBI" id="CHEBI:61977"/>
        <dbReference type="ChEBI" id="CHEBI:456216"/>
        <dbReference type="EC" id="2.7.11.1"/>
    </reaction>
</comment>
<dbReference type="SMART" id="SM00220">
    <property type="entry name" value="S_TKc"/>
    <property type="match status" value="1"/>
</dbReference>
<proteinExistence type="predicted"/>
<dbReference type="PANTHER" id="PTHR24363">
    <property type="entry name" value="SERINE/THREONINE PROTEIN KINASE"/>
    <property type="match status" value="1"/>
</dbReference>
<accession>A0A543NN55</accession>
<evidence type="ECO:0000256" key="7">
    <source>
        <dbReference type="ARBA" id="ARBA00047899"/>
    </source>
</evidence>
<evidence type="ECO:0000256" key="3">
    <source>
        <dbReference type="ARBA" id="ARBA00022679"/>
    </source>
</evidence>
<dbReference type="Gene3D" id="3.30.200.20">
    <property type="entry name" value="Phosphorylase Kinase, domain 1"/>
    <property type="match status" value="1"/>
</dbReference>
<keyword evidence="6" id="KW-0067">ATP-binding</keyword>
<dbReference type="GO" id="GO:0004674">
    <property type="term" value="F:protein serine/threonine kinase activity"/>
    <property type="evidence" value="ECO:0007669"/>
    <property type="project" value="UniProtKB-KW"/>
</dbReference>
<evidence type="ECO:0000256" key="1">
    <source>
        <dbReference type="ARBA" id="ARBA00012513"/>
    </source>
</evidence>
<evidence type="ECO:0000256" key="5">
    <source>
        <dbReference type="ARBA" id="ARBA00022777"/>
    </source>
</evidence>
<feature type="domain" description="Protein kinase" evidence="10">
    <location>
        <begin position="155"/>
        <end position="439"/>
    </location>
</feature>
<sequence>MNQCTDPHCTGEIDDGFCDVCGMEPLLSRPVAAPGGAAVPGGGQDSAPDLAETEWPATGRESLEWASPWAEPATRGTLGLGMVDVPPVPYRDPQDAVMTNPVVAERKRFCGNCSAAVGRSHDGVPGRTEGFCWSCGVEFSFAPKISPGEWVAGQYEVLGCLAHGGLGWTYLARDHNVDGRWVVLKGLLNSGDAEAHKTAAVERSMLAEVEHPSIVKIHNFVRHPDPRTGEAVGHIVMEYIGGKSLGELNQERRARSGGEDGLPVEHVIAYGLEAVRALGYLHSAGLLYCDFKPENVIQSEEQIKLIDLGGMRRMEDTVSPVYATAGYRVPESELCGIGPTVSSDLYAVGRALAVLSFRFDYVRQYPHSLPDPSEEPLLARYPSYDRFLRRATNPEPALRFQDAATMAEQLTGVLREVLSHERGRPYPARSTLFSPEHFASNAGSAATIDEVDQMLRTPDPSAAAVDLPTPLVDPDDPAAGFLAGLSGVPTEQLAATLEEVDDPTPEIRLMLARAHINLRRPEDAHVPLRMFTSQDWRAFWYLAALALSSGDTAGAREQFEEIRDRLPGEAAPKLALGMACECDGAPETAARYYALLWNTDHAYVSAAFGLARLYLAGGERAEAVRTLDTVPELSNLRAHARIAAVEALITSAGSQPPGDHDLREAGDRLEGLKLPDESHQRLAIRLLEAALRLARPAAANPHPPTLLGNPMHEEGLRRNLEHTYRMLARTAGDADRYALIDRANRIRPWTWV</sequence>
<evidence type="ECO:0000256" key="2">
    <source>
        <dbReference type="ARBA" id="ARBA00022527"/>
    </source>
</evidence>
<gene>
    <name evidence="11" type="ORF">FHX37_3261</name>
</gene>